<sequence>MRADNTAALAAATQRRAESTRQRARDALQNLDHAGTPITYASVAHAAGISRALLYRDPQLREQINRLRAPATRSPRQPTAQRMSQASRDELLTTLRQEVQALRAENHALRLQLATRIGENRAANRAPVSDM</sequence>
<feature type="compositionally biased region" description="Polar residues" evidence="1">
    <location>
        <begin position="74"/>
        <end position="86"/>
    </location>
</feature>
<accession>A0ABP5XUJ5</accession>
<reference evidence="3" key="1">
    <citation type="journal article" date="2019" name="Int. J. Syst. Evol. Microbiol.">
        <title>The Global Catalogue of Microorganisms (GCM) 10K type strain sequencing project: providing services to taxonomists for standard genome sequencing and annotation.</title>
        <authorList>
            <consortium name="The Broad Institute Genomics Platform"/>
            <consortium name="The Broad Institute Genome Sequencing Center for Infectious Disease"/>
            <person name="Wu L."/>
            <person name="Ma J."/>
        </authorList>
    </citation>
    <scope>NUCLEOTIDE SEQUENCE [LARGE SCALE GENOMIC DNA]</scope>
    <source>
        <strain evidence="3">JCM 16259</strain>
    </source>
</reference>
<keyword evidence="3" id="KW-1185">Reference proteome</keyword>
<organism evidence="2 3">
    <name type="scientific">Terrabacter carboxydivorans</name>
    <dbReference type="NCBI Taxonomy" id="619730"/>
    <lineage>
        <taxon>Bacteria</taxon>
        <taxon>Bacillati</taxon>
        <taxon>Actinomycetota</taxon>
        <taxon>Actinomycetes</taxon>
        <taxon>Micrococcales</taxon>
        <taxon>Intrasporangiaceae</taxon>
        <taxon>Terrabacter</taxon>
    </lineage>
</organism>
<feature type="region of interest" description="Disordered" evidence="1">
    <location>
        <begin position="67"/>
        <end position="88"/>
    </location>
</feature>
<protein>
    <recommendedName>
        <fullName evidence="4">Transposase</fullName>
    </recommendedName>
</protein>
<proteinExistence type="predicted"/>
<dbReference type="InterPro" id="IPR046229">
    <property type="entry name" value="TnpC-like"/>
</dbReference>
<name>A0ABP5XUJ5_9MICO</name>
<evidence type="ECO:0008006" key="4">
    <source>
        <dbReference type="Google" id="ProtNLM"/>
    </source>
</evidence>
<evidence type="ECO:0000313" key="2">
    <source>
        <dbReference type="EMBL" id="GAA2468643.1"/>
    </source>
</evidence>
<evidence type="ECO:0000313" key="3">
    <source>
        <dbReference type="Proteomes" id="UP001500730"/>
    </source>
</evidence>
<gene>
    <name evidence="2" type="ORF">GCM10009858_02480</name>
</gene>
<dbReference type="RefSeq" id="WP_344252300.1">
    <property type="nucleotide sequence ID" value="NZ_BAAARE010000001.1"/>
</dbReference>
<dbReference type="Proteomes" id="UP001500730">
    <property type="component" value="Unassembled WGS sequence"/>
</dbReference>
<dbReference type="Pfam" id="PF19776">
    <property type="entry name" value="DUF6262"/>
    <property type="match status" value="1"/>
</dbReference>
<comment type="caution">
    <text evidence="2">The sequence shown here is derived from an EMBL/GenBank/DDBJ whole genome shotgun (WGS) entry which is preliminary data.</text>
</comment>
<dbReference type="EMBL" id="BAAARE010000001">
    <property type="protein sequence ID" value="GAA2468643.1"/>
    <property type="molecule type" value="Genomic_DNA"/>
</dbReference>
<evidence type="ECO:0000256" key="1">
    <source>
        <dbReference type="SAM" id="MobiDB-lite"/>
    </source>
</evidence>